<organism evidence="1 2">
    <name type="scientific">Pseudocercospora fijiensis (strain CIRAD86)</name>
    <name type="common">Black leaf streak disease fungus</name>
    <name type="synonym">Mycosphaerella fijiensis</name>
    <dbReference type="NCBI Taxonomy" id="383855"/>
    <lineage>
        <taxon>Eukaryota</taxon>
        <taxon>Fungi</taxon>
        <taxon>Dikarya</taxon>
        <taxon>Ascomycota</taxon>
        <taxon>Pezizomycotina</taxon>
        <taxon>Dothideomycetes</taxon>
        <taxon>Dothideomycetidae</taxon>
        <taxon>Mycosphaerellales</taxon>
        <taxon>Mycosphaerellaceae</taxon>
        <taxon>Pseudocercospora</taxon>
    </lineage>
</organism>
<accession>M3AQ94</accession>
<dbReference type="HOGENOM" id="CLU_950373_0_0_1"/>
<dbReference type="EMBL" id="KB446556">
    <property type="protein sequence ID" value="EME86761.1"/>
    <property type="molecule type" value="Genomic_DNA"/>
</dbReference>
<sequence length="293" mass="32320">MAASLSLPNLGIVDGRKARQVLNTPALRITARGGTYCAVAPSQPVLRNTSITHQDCLKYAHINTRSAILTLGEHLDLRLHDFPLLCSTTLPSELDLKTLCRLNSYSFGASMTVVGLKLVITAQELLRTAGIHSAVTGDVGLSYHGVDIVTHLLPSVPARFKILNADETFELHLVEDSMLGLRLTPNLLERGLCFATVHPQLQDLCEGTEAVELAAITWPSLAEFLRGWLRLAETNKHSEVSMIYLMQAERLIDANDKIDEEWLELNVKEPACCKQGKKLLKGKASRTMQSTWD</sequence>
<dbReference type="RefSeq" id="XP_007922779.1">
    <property type="nucleotide sequence ID" value="XM_007924588.1"/>
</dbReference>
<evidence type="ECO:0000313" key="2">
    <source>
        <dbReference type="Proteomes" id="UP000016932"/>
    </source>
</evidence>
<dbReference type="KEGG" id="pfj:MYCFIDRAFT_77417"/>
<reference evidence="1 2" key="1">
    <citation type="journal article" date="2012" name="PLoS Pathog.">
        <title>Diverse lifestyles and strategies of plant pathogenesis encoded in the genomes of eighteen Dothideomycetes fungi.</title>
        <authorList>
            <person name="Ohm R.A."/>
            <person name="Feau N."/>
            <person name="Henrissat B."/>
            <person name="Schoch C.L."/>
            <person name="Horwitz B.A."/>
            <person name="Barry K.W."/>
            <person name="Condon B.J."/>
            <person name="Copeland A.C."/>
            <person name="Dhillon B."/>
            <person name="Glaser F."/>
            <person name="Hesse C.N."/>
            <person name="Kosti I."/>
            <person name="LaButti K."/>
            <person name="Lindquist E.A."/>
            <person name="Lucas S."/>
            <person name="Salamov A.A."/>
            <person name="Bradshaw R.E."/>
            <person name="Ciuffetti L."/>
            <person name="Hamelin R.C."/>
            <person name="Kema G.H.J."/>
            <person name="Lawrence C."/>
            <person name="Scott J.A."/>
            <person name="Spatafora J.W."/>
            <person name="Turgeon B.G."/>
            <person name="de Wit P.J.G.M."/>
            <person name="Zhong S."/>
            <person name="Goodwin S.B."/>
            <person name="Grigoriev I.V."/>
        </authorList>
    </citation>
    <scope>NUCLEOTIDE SEQUENCE [LARGE SCALE GENOMIC DNA]</scope>
    <source>
        <strain evidence="1 2">CIRAD86</strain>
    </source>
</reference>
<gene>
    <name evidence="1" type="ORF">MYCFIDRAFT_77417</name>
</gene>
<name>M3AQ94_PSEFD</name>
<dbReference type="OrthoDB" id="3822342at2759"/>
<dbReference type="GeneID" id="19341309"/>
<dbReference type="AlphaFoldDB" id="M3AQ94"/>
<dbReference type="VEuPathDB" id="FungiDB:MYCFIDRAFT_77417"/>
<dbReference type="Proteomes" id="UP000016932">
    <property type="component" value="Unassembled WGS sequence"/>
</dbReference>
<keyword evidence="2" id="KW-1185">Reference proteome</keyword>
<protein>
    <submittedName>
        <fullName evidence="1">Uncharacterized protein</fullName>
    </submittedName>
</protein>
<evidence type="ECO:0000313" key="1">
    <source>
        <dbReference type="EMBL" id="EME86761.1"/>
    </source>
</evidence>
<proteinExistence type="predicted"/>